<protein>
    <submittedName>
        <fullName evidence="1">Uncharacterized protein</fullName>
    </submittedName>
</protein>
<accession>A0A0F9NVP4</accession>
<organism evidence="1">
    <name type="scientific">marine sediment metagenome</name>
    <dbReference type="NCBI Taxonomy" id="412755"/>
    <lineage>
        <taxon>unclassified sequences</taxon>
        <taxon>metagenomes</taxon>
        <taxon>ecological metagenomes</taxon>
    </lineage>
</organism>
<comment type="caution">
    <text evidence="1">The sequence shown here is derived from an EMBL/GenBank/DDBJ whole genome shotgun (WGS) entry which is preliminary data.</text>
</comment>
<gene>
    <name evidence="1" type="ORF">LCGC14_0903340</name>
</gene>
<name>A0A0F9NVP4_9ZZZZ</name>
<dbReference type="EMBL" id="LAZR01002957">
    <property type="protein sequence ID" value="KKN23585.1"/>
    <property type="molecule type" value="Genomic_DNA"/>
</dbReference>
<sequence>VHAVVVVDCGGGWETGPYYTKGNVYAEFLLDRGTKTPE</sequence>
<evidence type="ECO:0000313" key="1">
    <source>
        <dbReference type="EMBL" id="KKN23585.1"/>
    </source>
</evidence>
<reference evidence="1" key="1">
    <citation type="journal article" date="2015" name="Nature">
        <title>Complex archaea that bridge the gap between prokaryotes and eukaryotes.</title>
        <authorList>
            <person name="Spang A."/>
            <person name="Saw J.H."/>
            <person name="Jorgensen S.L."/>
            <person name="Zaremba-Niedzwiedzka K."/>
            <person name="Martijn J."/>
            <person name="Lind A.E."/>
            <person name="van Eijk R."/>
            <person name="Schleper C."/>
            <person name="Guy L."/>
            <person name="Ettema T.J."/>
        </authorList>
    </citation>
    <scope>NUCLEOTIDE SEQUENCE</scope>
</reference>
<proteinExistence type="predicted"/>
<dbReference type="AlphaFoldDB" id="A0A0F9NVP4"/>
<feature type="non-terminal residue" evidence="1">
    <location>
        <position position="1"/>
    </location>
</feature>